<gene>
    <name evidence="2" type="ORF">E3O65_06965</name>
</gene>
<dbReference type="RefSeq" id="WP_134363025.1">
    <property type="nucleotide sequence ID" value="NZ_SOGJ01000018.1"/>
</dbReference>
<evidence type="ECO:0008006" key="4">
    <source>
        <dbReference type="Google" id="ProtNLM"/>
    </source>
</evidence>
<protein>
    <recommendedName>
        <fullName evidence="4">CopG family transcriptional regulator</fullName>
    </recommendedName>
</protein>
<sequence length="100" mass="11003">MALARNKKPDASAIAAFGAAAEARPDDAAAAAAAQARTTKVTKPSPVNAGEEQRPKSSLVRWTDEDLRDRLIDYSKRERYSLQHLMIEALKIGLDQIEKR</sequence>
<organism evidence="2 3">
    <name type="scientific">Cryobacterium breve</name>
    <dbReference type="NCBI Taxonomy" id="1259258"/>
    <lineage>
        <taxon>Bacteria</taxon>
        <taxon>Bacillati</taxon>
        <taxon>Actinomycetota</taxon>
        <taxon>Actinomycetes</taxon>
        <taxon>Micrococcales</taxon>
        <taxon>Microbacteriaceae</taxon>
        <taxon>Cryobacterium</taxon>
    </lineage>
</organism>
<evidence type="ECO:0000313" key="3">
    <source>
        <dbReference type="Proteomes" id="UP000298355"/>
    </source>
</evidence>
<name>A0ABY2J1R9_9MICO</name>
<evidence type="ECO:0000313" key="2">
    <source>
        <dbReference type="EMBL" id="TFC98872.1"/>
    </source>
</evidence>
<dbReference type="EMBL" id="SOGJ01000018">
    <property type="protein sequence ID" value="TFC98872.1"/>
    <property type="molecule type" value="Genomic_DNA"/>
</dbReference>
<reference evidence="2 3" key="1">
    <citation type="submission" date="2019-03" db="EMBL/GenBank/DDBJ databases">
        <title>Genomics of glacier-inhabiting Cryobacterium strains.</title>
        <authorList>
            <person name="Liu Q."/>
            <person name="Xin Y.-H."/>
        </authorList>
    </citation>
    <scope>NUCLEOTIDE SEQUENCE [LARGE SCALE GENOMIC DNA]</scope>
    <source>
        <strain evidence="2 3">TMT4-23</strain>
    </source>
</reference>
<feature type="region of interest" description="Disordered" evidence="1">
    <location>
        <begin position="29"/>
        <end position="58"/>
    </location>
</feature>
<proteinExistence type="predicted"/>
<evidence type="ECO:0000256" key="1">
    <source>
        <dbReference type="SAM" id="MobiDB-lite"/>
    </source>
</evidence>
<dbReference type="Proteomes" id="UP000298355">
    <property type="component" value="Unassembled WGS sequence"/>
</dbReference>
<keyword evidence="3" id="KW-1185">Reference proteome</keyword>
<comment type="caution">
    <text evidence="2">The sequence shown here is derived from an EMBL/GenBank/DDBJ whole genome shotgun (WGS) entry which is preliminary data.</text>
</comment>
<accession>A0ABY2J1R9</accession>